<organism evidence="2">
    <name type="scientific">Tanacetum cinerariifolium</name>
    <name type="common">Dalmatian daisy</name>
    <name type="synonym">Chrysanthemum cinerariifolium</name>
    <dbReference type="NCBI Taxonomy" id="118510"/>
    <lineage>
        <taxon>Eukaryota</taxon>
        <taxon>Viridiplantae</taxon>
        <taxon>Streptophyta</taxon>
        <taxon>Embryophyta</taxon>
        <taxon>Tracheophyta</taxon>
        <taxon>Spermatophyta</taxon>
        <taxon>Magnoliopsida</taxon>
        <taxon>eudicotyledons</taxon>
        <taxon>Gunneridae</taxon>
        <taxon>Pentapetalae</taxon>
        <taxon>asterids</taxon>
        <taxon>campanulids</taxon>
        <taxon>Asterales</taxon>
        <taxon>Asteraceae</taxon>
        <taxon>Asteroideae</taxon>
        <taxon>Anthemideae</taxon>
        <taxon>Anthemidinae</taxon>
        <taxon>Tanacetum</taxon>
    </lineage>
</organism>
<gene>
    <name evidence="2" type="ORF">Tci_875587</name>
</gene>
<sequence>TNSPSKGYRKPKKACFVCKSMDHLIKDCDFHARKFSQKSYTSRDIHKQYAQKNHSKFPLHKVSAAAPPKSQPVLTTAARPVSAVTPKFSRTRPNLASHAVSKSKSPLRRHFPRHPSSKPNTSPPWVTAAKSSAVSAAQNNQGTWVWRPKCLVLDHDLRTTSASMTLKQFDYNDALGRSKSVIAWVSKKN</sequence>
<protein>
    <submittedName>
        <fullName evidence="2">Uncharacterized protein</fullName>
    </submittedName>
</protein>
<dbReference type="AlphaFoldDB" id="A0A699T2L2"/>
<feature type="non-terminal residue" evidence="2">
    <location>
        <position position="1"/>
    </location>
</feature>
<name>A0A699T2L2_TANCI</name>
<accession>A0A699T2L2</accession>
<proteinExistence type="predicted"/>
<feature type="compositionally biased region" description="Basic residues" evidence="1">
    <location>
        <begin position="105"/>
        <end position="116"/>
    </location>
</feature>
<comment type="caution">
    <text evidence="2">The sequence shown here is derived from an EMBL/GenBank/DDBJ whole genome shotgun (WGS) entry which is preliminary data.</text>
</comment>
<feature type="region of interest" description="Disordered" evidence="1">
    <location>
        <begin position="87"/>
        <end position="127"/>
    </location>
</feature>
<evidence type="ECO:0000256" key="1">
    <source>
        <dbReference type="SAM" id="MobiDB-lite"/>
    </source>
</evidence>
<dbReference type="EMBL" id="BKCJ011206184">
    <property type="protein sequence ID" value="GFD03618.1"/>
    <property type="molecule type" value="Genomic_DNA"/>
</dbReference>
<reference evidence="2" key="1">
    <citation type="journal article" date="2019" name="Sci. Rep.">
        <title>Draft genome of Tanacetum cinerariifolium, the natural source of mosquito coil.</title>
        <authorList>
            <person name="Yamashiro T."/>
            <person name="Shiraishi A."/>
            <person name="Satake H."/>
            <person name="Nakayama K."/>
        </authorList>
    </citation>
    <scope>NUCLEOTIDE SEQUENCE</scope>
</reference>
<evidence type="ECO:0000313" key="2">
    <source>
        <dbReference type="EMBL" id="GFD03618.1"/>
    </source>
</evidence>